<evidence type="ECO:0000256" key="2">
    <source>
        <dbReference type="ARBA" id="ARBA00009063"/>
    </source>
</evidence>
<dbReference type="AlphaFoldDB" id="A0AAD5XWV0"/>
<dbReference type="GO" id="GO:0006887">
    <property type="term" value="P:exocytosis"/>
    <property type="evidence" value="ECO:0007669"/>
    <property type="project" value="TreeGrafter"/>
</dbReference>
<dbReference type="InterPro" id="IPR010989">
    <property type="entry name" value="SNARE"/>
</dbReference>
<dbReference type="InterPro" id="IPR006012">
    <property type="entry name" value="Syntaxin/epimorphin_CS"/>
</dbReference>
<dbReference type="InterPro" id="IPR006011">
    <property type="entry name" value="Syntaxin_N"/>
</dbReference>
<dbReference type="PANTHER" id="PTHR19957">
    <property type="entry name" value="SYNTAXIN"/>
    <property type="match status" value="1"/>
</dbReference>
<dbReference type="GO" id="GO:0005886">
    <property type="term" value="C:plasma membrane"/>
    <property type="evidence" value="ECO:0007669"/>
    <property type="project" value="TreeGrafter"/>
</dbReference>
<name>A0AAD5XWV0_9FUNG</name>
<dbReference type="Proteomes" id="UP001211065">
    <property type="component" value="Unassembled WGS sequence"/>
</dbReference>
<dbReference type="InterPro" id="IPR045242">
    <property type="entry name" value="Syntaxin"/>
</dbReference>
<comment type="similarity">
    <text evidence="2">Belongs to the syntaxin family.</text>
</comment>
<feature type="transmembrane region" description="Helical" evidence="7">
    <location>
        <begin position="281"/>
        <end position="301"/>
    </location>
</feature>
<evidence type="ECO:0000259" key="8">
    <source>
        <dbReference type="PROSITE" id="PS50192"/>
    </source>
</evidence>
<sequence length="319" mass="36827">MARDRTKELHDFCNIQLKEIITVPSDSTLTDSQEVSSCSSFHILKEAELIESDFENIIEDLKILENLHSNILNEINRDKIPDIQTRIDIQVSNLISQLERSKNHIKNFSSASGNKFLFSEAELEIRSLQAKRLEKEIFKLVKNFYDLQKIFKIDKKKQIERQFKIIRPDATPEEVERILDPNIGDVKGFFKQEMLQSSLKGKKEQLRVCQERHSELQKIEKTISELLLVFNDLGSMLKEQDTKIEAIERTVEVATETLEVANVEIVKATKYVKSYRKKARIFCVITFFLVLIAGLATYFLLVKPALVNPISEVVRGLPT</sequence>
<keyword evidence="5 7" id="KW-0472">Membrane</keyword>
<keyword evidence="3 7" id="KW-0812">Transmembrane</keyword>
<gene>
    <name evidence="9" type="ORF">HK099_002134</name>
</gene>
<keyword evidence="6" id="KW-0175">Coiled coil</keyword>
<feature type="coiled-coil region" evidence="6">
    <location>
        <begin position="237"/>
        <end position="264"/>
    </location>
</feature>
<dbReference type="GO" id="GO:0000149">
    <property type="term" value="F:SNARE binding"/>
    <property type="evidence" value="ECO:0007669"/>
    <property type="project" value="TreeGrafter"/>
</dbReference>
<feature type="domain" description="T-SNARE coiled-coil homology" evidence="8">
    <location>
        <begin position="206"/>
        <end position="268"/>
    </location>
</feature>
<comment type="caution">
    <text evidence="9">The sequence shown here is derived from an EMBL/GenBank/DDBJ whole genome shotgun (WGS) entry which is preliminary data.</text>
</comment>
<dbReference type="GO" id="GO:0012505">
    <property type="term" value="C:endomembrane system"/>
    <property type="evidence" value="ECO:0007669"/>
    <property type="project" value="TreeGrafter"/>
</dbReference>
<keyword evidence="10" id="KW-1185">Reference proteome</keyword>
<proteinExistence type="inferred from homology"/>
<dbReference type="PROSITE" id="PS00914">
    <property type="entry name" value="SYNTAXIN"/>
    <property type="match status" value="1"/>
</dbReference>
<dbReference type="SMART" id="SM00397">
    <property type="entry name" value="t_SNARE"/>
    <property type="match status" value="1"/>
</dbReference>
<dbReference type="GO" id="GO:0006886">
    <property type="term" value="P:intracellular protein transport"/>
    <property type="evidence" value="ECO:0007669"/>
    <property type="project" value="InterPro"/>
</dbReference>
<evidence type="ECO:0000313" key="10">
    <source>
        <dbReference type="Proteomes" id="UP001211065"/>
    </source>
</evidence>
<evidence type="ECO:0000256" key="4">
    <source>
        <dbReference type="ARBA" id="ARBA00022989"/>
    </source>
</evidence>
<evidence type="ECO:0000313" key="9">
    <source>
        <dbReference type="EMBL" id="KAJ3222580.1"/>
    </source>
</evidence>
<dbReference type="GO" id="GO:0031201">
    <property type="term" value="C:SNARE complex"/>
    <property type="evidence" value="ECO:0007669"/>
    <property type="project" value="TreeGrafter"/>
</dbReference>
<evidence type="ECO:0000256" key="1">
    <source>
        <dbReference type="ARBA" id="ARBA00004211"/>
    </source>
</evidence>
<dbReference type="PANTHER" id="PTHR19957:SF307">
    <property type="entry name" value="PROTEIN SSO1-RELATED"/>
    <property type="match status" value="1"/>
</dbReference>
<dbReference type="GO" id="GO:0005484">
    <property type="term" value="F:SNAP receptor activity"/>
    <property type="evidence" value="ECO:0007669"/>
    <property type="project" value="InterPro"/>
</dbReference>
<evidence type="ECO:0000256" key="7">
    <source>
        <dbReference type="SAM" id="Phobius"/>
    </source>
</evidence>
<accession>A0AAD5XWV0</accession>
<dbReference type="GO" id="GO:0048278">
    <property type="term" value="P:vesicle docking"/>
    <property type="evidence" value="ECO:0007669"/>
    <property type="project" value="TreeGrafter"/>
</dbReference>
<dbReference type="CDD" id="cd15849">
    <property type="entry name" value="SNARE_Sso1"/>
    <property type="match status" value="1"/>
</dbReference>
<evidence type="ECO:0000256" key="5">
    <source>
        <dbReference type="ARBA" id="ARBA00023136"/>
    </source>
</evidence>
<dbReference type="EMBL" id="JADGJW010000169">
    <property type="protein sequence ID" value="KAJ3222580.1"/>
    <property type="molecule type" value="Genomic_DNA"/>
</dbReference>
<evidence type="ECO:0000256" key="3">
    <source>
        <dbReference type="ARBA" id="ARBA00022692"/>
    </source>
</evidence>
<organism evidence="9 10">
    <name type="scientific">Clydaea vesicula</name>
    <dbReference type="NCBI Taxonomy" id="447962"/>
    <lineage>
        <taxon>Eukaryota</taxon>
        <taxon>Fungi</taxon>
        <taxon>Fungi incertae sedis</taxon>
        <taxon>Chytridiomycota</taxon>
        <taxon>Chytridiomycota incertae sedis</taxon>
        <taxon>Chytridiomycetes</taxon>
        <taxon>Lobulomycetales</taxon>
        <taxon>Lobulomycetaceae</taxon>
        <taxon>Clydaea</taxon>
    </lineage>
</organism>
<dbReference type="Gene3D" id="1.20.58.70">
    <property type="match status" value="1"/>
</dbReference>
<evidence type="ECO:0000256" key="6">
    <source>
        <dbReference type="SAM" id="Coils"/>
    </source>
</evidence>
<reference evidence="9" key="1">
    <citation type="submission" date="2020-05" db="EMBL/GenBank/DDBJ databases">
        <title>Phylogenomic resolution of chytrid fungi.</title>
        <authorList>
            <person name="Stajich J.E."/>
            <person name="Amses K."/>
            <person name="Simmons R."/>
            <person name="Seto K."/>
            <person name="Myers J."/>
            <person name="Bonds A."/>
            <person name="Quandt C.A."/>
            <person name="Barry K."/>
            <person name="Liu P."/>
            <person name="Grigoriev I."/>
            <person name="Longcore J.E."/>
            <person name="James T.Y."/>
        </authorList>
    </citation>
    <scope>NUCLEOTIDE SEQUENCE</scope>
    <source>
        <strain evidence="9">JEL0476</strain>
    </source>
</reference>
<dbReference type="InterPro" id="IPR000727">
    <property type="entry name" value="T_SNARE_dom"/>
</dbReference>
<dbReference type="PROSITE" id="PS50192">
    <property type="entry name" value="T_SNARE"/>
    <property type="match status" value="1"/>
</dbReference>
<comment type="subcellular location">
    <subcellularLocation>
        <location evidence="1">Membrane</location>
        <topology evidence="1">Single-pass type IV membrane protein</topology>
    </subcellularLocation>
</comment>
<dbReference type="SUPFAM" id="SSF47661">
    <property type="entry name" value="t-snare proteins"/>
    <property type="match status" value="1"/>
</dbReference>
<dbReference type="GO" id="GO:0006906">
    <property type="term" value="P:vesicle fusion"/>
    <property type="evidence" value="ECO:0007669"/>
    <property type="project" value="TreeGrafter"/>
</dbReference>
<dbReference type="Pfam" id="PF00804">
    <property type="entry name" value="Syntaxin"/>
    <property type="match status" value="1"/>
</dbReference>
<protein>
    <recommendedName>
        <fullName evidence="8">t-SNARE coiled-coil homology domain-containing protein</fullName>
    </recommendedName>
</protein>
<keyword evidence="4 7" id="KW-1133">Transmembrane helix</keyword>